<feature type="region of interest" description="Disordered" evidence="1">
    <location>
        <begin position="35"/>
        <end position="54"/>
    </location>
</feature>
<dbReference type="EMBL" id="BLXT01002163">
    <property type="protein sequence ID" value="GFN91687.1"/>
    <property type="molecule type" value="Genomic_DNA"/>
</dbReference>
<reference evidence="2 3" key="1">
    <citation type="journal article" date="2021" name="Elife">
        <title>Chloroplast acquisition without the gene transfer in kleptoplastic sea slugs, Plakobranchus ocellatus.</title>
        <authorList>
            <person name="Maeda T."/>
            <person name="Takahashi S."/>
            <person name="Yoshida T."/>
            <person name="Shimamura S."/>
            <person name="Takaki Y."/>
            <person name="Nagai Y."/>
            <person name="Toyoda A."/>
            <person name="Suzuki Y."/>
            <person name="Arimoto A."/>
            <person name="Ishii H."/>
            <person name="Satoh N."/>
            <person name="Nishiyama T."/>
            <person name="Hasebe M."/>
            <person name="Maruyama T."/>
            <person name="Minagawa J."/>
            <person name="Obokata J."/>
            <person name="Shigenobu S."/>
        </authorList>
    </citation>
    <scope>NUCLEOTIDE SEQUENCE [LARGE SCALE GENOMIC DNA]</scope>
</reference>
<evidence type="ECO:0000313" key="2">
    <source>
        <dbReference type="EMBL" id="GFN91687.1"/>
    </source>
</evidence>
<dbReference type="AlphaFoldDB" id="A0AAV3ZB88"/>
<keyword evidence="3" id="KW-1185">Reference proteome</keyword>
<accession>A0AAV3ZB88</accession>
<evidence type="ECO:0000313" key="3">
    <source>
        <dbReference type="Proteomes" id="UP000735302"/>
    </source>
</evidence>
<comment type="caution">
    <text evidence="2">The sequence shown here is derived from an EMBL/GenBank/DDBJ whole genome shotgun (WGS) entry which is preliminary data.</text>
</comment>
<dbReference type="Proteomes" id="UP000735302">
    <property type="component" value="Unassembled WGS sequence"/>
</dbReference>
<evidence type="ECO:0000256" key="1">
    <source>
        <dbReference type="SAM" id="MobiDB-lite"/>
    </source>
</evidence>
<proteinExistence type="predicted"/>
<organism evidence="2 3">
    <name type="scientific">Plakobranchus ocellatus</name>
    <dbReference type="NCBI Taxonomy" id="259542"/>
    <lineage>
        <taxon>Eukaryota</taxon>
        <taxon>Metazoa</taxon>
        <taxon>Spiralia</taxon>
        <taxon>Lophotrochozoa</taxon>
        <taxon>Mollusca</taxon>
        <taxon>Gastropoda</taxon>
        <taxon>Heterobranchia</taxon>
        <taxon>Euthyneura</taxon>
        <taxon>Panpulmonata</taxon>
        <taxon>Sacoglossa</taxon>
        <taxon>Placobranchoidea</taxon>
        <taxon>Plakobranchidae</taxon>
        <taxon>Plakobranchus</taxon>
    </lineage>
</organism>
<gene>
    <name evidence="2" type="ORF">PoB_001819300</name>
</gene>
<name>A0AAV3ZB88_9GAST</name>
<protein>
    <submittedName>
        <fullName evidence="2">Uncharacterized protein</fullName>
    </submittedName>
</protein>
<sequence>MSDGTFQRVRSRTRTKGQIEILIATSASTGTLLSRVRAPPSAPRPTPNANNSRHTTLRNKYISLKILSGGSCNRAVGYQVRGPRFESQFGQSQFFIAFVCPPSTKWVARSLKIRCSTPDRLRVRLAAASNTLEFVWREPRPRQSYSSQSGGRQTDSKVALAAARQTPECIWRPL</sequence>